<proteinExistence type="predicted"/>
<dbReference type="InterPro" id="IPR036412">
    <property type="entry name" value="HAD-like_sf"/>
</dbReference>
<protein>
    <submittedName>
        <fullName evidence="2">HAD-IA family hydrolase</fullName>
    </submittedName>
</protein>
<dbReference type="PANTHER" id="PTHR43611">
    <property type="entry name" value="ALPHA-D-GLUCOSE 1-PHOSPHATE PHOSPHATASE"/>
    <property type="match status" value="1"/>
</dbReference>
<evidence type="ECO:0000313" key="3">
    <source>
        <dbReference type="Proteomes" id="UP001151002"/>
    </source>
</evidence>
<evidence type="ECO:0000313" key="2">
    <source>
        <dbReference type="EMBL" id="MCY1143634.1"/>
    </source>
</evidence>
<dbReference type="Proteomes" id="UP001151002">
    <property type="component" value="Unassembled WGS sequence"/>
</dbReference>
<dbReference type="EMBL" id="JAPNTZ010000016">
    <property type="protein sequence ID" value="MCY1143634.1"/>
    <property type="molecule type" value="Genomic_DNA"/>
</dbReference>
<keyword evidence="3" id="KW-1185">Reference proteome</keyword>
<keyword evidence="2" id="KW-0378">Hydrolase</keyword>
<comment type="caution">
    <text evidence="2">The sequence shown here is derived from an EMBL/GenBank/DDBJ whole genome shotgun (WGS) entry which is preliminary data.</text>
</comment>
<dbReference type="NCBIfam" id="TIGR01509">
    <property type="entry name" value="HAD-SF-IA-v3"/>
    <property type="match status" value="1"/>
</dbReference>
<reference evidence="2" key="1">
    <citation type="submission" date="2022-11" db="EMBL/GenBank/DDBJ databases">
        <authorList>
            <person name="Somphong A."/>
            <person name="Phongsopitanun W."/>
        </authorList>
    </citation>
    <scope>NUCLEOTIDE SEQUENCE</scope>
    <source>
        <strain evidence="2">Pm04-4</strain>
    </source>
</reference>
<dbReference type="SUPFAM" id="SSF56784">
    <property type="entry name" value="HAD-like"/>
    <property type="match status" value="1"/>
</dbReference>
<sequence length="258" mass="28568">MSGPMCRVPPAGPPVEMPDPLSWRVRQRRALWRRAALAGHSPTTVLLDIGGVIVPSLFESVALPGFPRGPLAGEPEYREVEQGRRSERAYWADVAHRHPDLDLGELWRACTGLRPTMMAAVATMLSRLRVVAFTNDMAYWFGPDWLGGRFPELRALDEVLEAKDFGVLKPDPRAYRLAAGRIGEQPRHCLFVDDHQANLDGAAAAGMDTFLFDVAAPGPSVSALLARLGLPESSPPRIFRQPAWGDFHERGPRQRRHA</sequence>
<dbReference type="InterPro" id="IPR023214">
    <property type="entry name" value="HAD_sf"/>
</dbReference>
<accession>A0ABT4BAS8</accession>
<feature type="region of interest" description="Disordered" evidence="1">
    <location>
        <begin position="1"/>
        <end position="20"/>
    </location>
</feature>
<dbReference type="PANTHER" id="PTHR43611:SF3">
    <property type="entry name" value="FLAVIN MONONUCLEOTIDE HYDROLASE 1, CHLOROPLATIC"/>
    <property type="match status" value="1"/>
</dbReference>
<gene>
    <name evidence="2" type="ORF">OWR29_37010</name>
</gene>
<evidence type="ECO:0000256" key="1">
    <source>
        <dbReference type="SAM" id="MobiDB-lite"/>
    </source>
</evidence>
<dbReference type="RefSeq" id="WP_267568165.1">
    <property type="nucleotide sequence ID" value="NZ_JAPNTZ010000016.1"/>
</dbReference>
<dbReference type="GO" id="GO:0016787">
    <property type="term" value="F:hydrolase activity"/>
    <property type="evidence" value="ECO:0007669"/>
    <property type="project" value="UniProtKB-KW"/>
</dbReference>
<dbReference type="PRINTS" id="PR00413">
    <property type="entry name" value="HADHALOGNASE"/>
</dbReference>
<name>A0ABT4BAS8_9ACTN</name>
<dbReference type="Gene3D" id="3.40.50.1000">
    <property type="entry name" value="HAD superfamily/HAD-like"/>
    <property type="match status" value="1"/>
</dbReference>
<dbReference type="Pfam" id="PF00702">
    <property type="entry name" value="Hydrolase"/>
    <property type="match status" value="1"/>
</dbReference>
<dbReference type="InterPro" id="IPR006439">
    <property type="entry name" value="HAD-SF_hydro_IA"/>
</dbReference>
<organism evidence="2 3">
    <name type="scientific">Paractinoplanes pyxinae</name>
    <dbReference type="NCBI Taxonomy" id="2997416"/>
    <lineage>
        <taxon>Bacteria</taxon>
        <taxon>Bacillati</taxon>
        <taxon>Actinomycetota</taxon>
        <taxon>Actinomycetes</taxon>
        <taxon>Micromonosporales</taxon>
        <taxon>Micromonosporaceae</taxon>
        <taxon>Paractinoplanes</taxon>
    </lineage>
</organism>